<dbReference type="PROSITE" id="PS50192">
    <property type="entry name" value="T_SNARE"/>
    <property type="match status" value="1"/>
</dbReference>
<dbReference type="Proteomes" id="UP000664521">
    <property type="component" value="Unassembled WGS sequence"/>
</dbReference>
<dbReference type="PANTHER" id="PTHR22775">
    <property type="entry name" value="SORTING NEXIN"/>
    <property type="match status" value="1"/>
</dbReference>
<keyword evidence="1" id="KW-0175">Coiled coil</keyword>
<sequence>MATTVELSIPNTSIISNTSKPYTAYNISIRLPLRSYTVQKRFSEFTTFNSTLTSQASAPPPAQLPGKHWLSFTSTVSNPALAEERRTGLETYLQAILSADNDRWRSTAAWKSFLNLPSNTTFRSSTADGLHSAITGAGSARGGAITDPVVWLDTHRELKSQLHDARQALMRRDQAASAQVQHEQGAAAKKGIVRAGTLIAGLDQGLRAVGHDAWGSEKLSEREVQRRKDLIANARREKEGLENLLNAMVQKSKVDDVVADAQENTPDLFSKASNSGSKPHSGGRVLGKETGRTKALDNQGVVQLQQQMMQEQDEDVMVLHQSVARQKQLAIEINAQLEEQKEMLGMLDEDVDRVQGKMDIAKKRIKQIS</sequence>
<keyword evidence="6" id="KW-1185">Reference proteome</keyword>
<evidence type="ECO:0008006" key="7">
    <source>
        <dbReference type="Google" id="ProtNLM"/>
    </source>
</evidence>
<protein>
    <recommendedName>
        <fullName evidence="7">PX domain-containing protein</fullName>
    </recommendedName>
</protein>
<gene>
    <name evidence="5" type="ORF">HETSPECPRED_008918</name>
</gene>
<dbReference type="EMBL" id="CAJPDS010000007">
    <property type="protein sequence ID" value="CAF9909288.1"/>
    <property type="molecule type" value="Genomic_DNA"/>
</dbReference>
<feature type="domain" description="T-SNARE coiled-coil homology" evidence="3">
    <location>
        <begin position="306"/>
        <end position="368"/>
    </location>
</feature>
<dbReference type="CDD" id="cd15858">
    <property type="entry name" value="SNARE_VAM7"/>
    <property type="match status" value="1"/>
</dbReference>
<feature type="coiled-coil region" evidence="1">
    <location>
        <begin position="224"/>
        <end position="251"/>
    </location>
</feature>
<dbReference type="GO" id="GO:0035091">
    <property type="term" value="F:phosphatidylinositol binding"/>
    <property type="evidence" value="ECO:0007669"/>
    <property type="project" value="InterPro"/>
</dbReference>
<dbReference type="CDD" id="cd06897">
    <property type="entry name" value="PX_SNARE"/>
    <property type="match status" value="1"/>
</dbReference>
<dbReference type="SMART" id="SM00312">
    <property type="entry name" value="PX"/>
    <property type="match status" value="1"/>
</dbReference>
<dbReference type="Gene3D" id="3.30.1520.10">
    <property type="entry name" value="Phox-like domain"/>
    <property type="match status" value="1"/>
</dbReference>
<accession>A0A8H3EPL7</accession>
<feature type="region of interest" description="Disordered" evidence="2">
    <location>
        <begin position="267"/>
        <end position="291"/>
    </location>
</feature>
<evidence type="ECO:0000313" key="6">
    <source>
        <dbReference type="Proteomes" id="UP000664521"/>
    </source>
</evidence>
<evidence type="ECO:0000313" key="5">
    <source>
        <dbReference type="EMBL" id="CAF9909288.1"/>
    </source>
</evidence>
<dbReference type="InterPro" id="IPR000727">
    <property type="entry name" value="T_SNARE_dom"/>
</dbReference>
<proteinExistence type="predicted"/>
<evidence type="ECO:0000259" key="3">
    <source>
        <dbReference type="PROSITE" id="PS50192"/>
    </source>
</evidence>
<comment type="caution">
    <text evidence="5">The sequence shown here is derived from an EMBL/GenBank/DDBJ whole genome shotgun (WGS) entry which is preliminary data.</text>
</comment>
<dbReference type="InterPro" id="IPR036871">
    <property type="entry name" value="PX_dom_sf"/>
</dbReference>
<dbReference type="PROSITE" id="PS50195">
    <property type="entry name" value="PX"/>
    <property type="match status" value="1"/>
</dbReference>
<dbReference type="SUPFAM" id="SSF64268">
    <property type="entry name" value="PX domain"/>
    <property type="match status" value="1"/>
</dbReference>
<dbReference type="SMART" id="SM00397">
    <property type="entry name" value="t_SNARE"/>
    <property type="match status" value="1"/>
</dbReference>
<dbReference type="AlphaFoldDB" id="A0A8H3EPL7"/>
<dbReference type="OrthoDB" id="428895at2759"/>
<evidence type="ECO:0000256" key="1">
    <source>
        <dbReference type="SAM" id="Coils"/>
    </source>
</evidence>
<evidence type="ECO:0000256" key="2">
    <source>
        <dbReference type="SAM" id="MobiDB-lite"/>
    </source>
</evidence>
<feature type="domain" description="PX" evidence="4">
    <location>
        <begin position="3"/>
        <end position="120"/>
    </location>
</feature>
<dbReference type="SUPFAM" id="SSF58038">
    <property type="entry name" value="SNARE fusion complex"/>
    <property type="match status" value="1"/>
</dbReference>
<dbReference type="Pfam" id="PF00787">
    <property type="entry name" value="PX"/>
    <property type="match status" value="1"/>
</dbReference>
<evidence type="ECO:0000259" key="4">
    <source>
        <dbReference type="PROSITE" id="PS50195"/>
    </source>
</evidence>
<dbReference type="PANTHER" id="PTHR22775:SF3">
    <property type="entry name" value="SORTING NEXIN-13"/>
    <property type="match status" value="1"/>
</dbReference>
<reference evidence="5" key="1">
    <citation type="submission" date="2021-03" db="EMBL/GenBank/DDBJ databases">
        <authorList>
            <person name="Tagirdzhanova G."/>
        </authorList>
    </citation>
    <scope>NUCLEOTIDE SEQUENCE</scope>
</reference>
<dbReference type="Gene3D" id="1.20.5.110">
    <property type="match status" value="1"/>
</dbReference>
<feature type="compositionally biased region" description="Polar residues" evidence="2">
    <location>
        <begin position="267"/>
        <end position="278"/>
    </location>
</feature>
<name>A0A8H3EPL7_9LECA</name>
<organism evidence="5 6">
    <name type="scientific">Heterodermia speciosa</name>
    <dbReference type="NCBI Taxonomy" id="116794"/>
    <lineage>
        <taxon>Eukaryota</taxon>
        <taxon>Fungi</taxon>
        <taxon>Dikarya</taxon>
        <taxon>Ascomycota</taxon>
        <taxon>Pezizomycotina</taxon>
        <taxon>Lecanoromycetes</taxon>
        <taxon>OSLEUM clade</taxon>
        <taxon>Lecanoromycetidae</taxon>
        <taxon>Caliciales</taxon>
        <taxon>Physciaceae</taxon>
        <taxon>Heterodermia</taxon>
    </lineage>
</organism>
<dbReference type="InterPro" id="IPR001683">
    <property type="entry name" value="PX_dom"/>
</dbReference>